<accession>A0AAW0AU94</accession>
<gene>
    <name evidence="1" type="ORF">VNI00_018865</name>
</gene>
<reference evidence="1 2" key="1">
    <citation type="submission" date="2024-01" db="EMBL/GenBank/DDBJ databases">
        <title>A draft genome for a cacao thread blight-causing isolate of Paramarasmius palmivorus.</title>
        <authorList>
            <person name="Baruah I.K."/>
            <person name="Bukari Y."/>
            <person name="Amoako-Attah I."/>
            <person name="Meinhardt L.W."/>
            <person name="Bailey B.A."/>
            <person name="Cohen S.P."/>
        </authorList>
    </citation>
    <scope>NUCLEOTIDE SEQUENCE [LARGE SCALE GENOMIC DNA]</scope>
    <source>
        <strain evidence="1 2">GH-12</strain>
    </source>
</reference>
<dbReference type="Proteomes" id="UP001383192">
    <property type="component" value="Unassembled WGS sequence"/>
</dbReference>
<dbReference type="EMBL" id="JAYKXP010000280">
    <property type="protein sequence ID" value="KAK7016731.1"/>
    <property type="molecule type" value="Genomic_DNA"/>
</dbReference>
<name>A0AAW0AU94_9AGAR</name>
<dbReference type="SUPFAM" id="SSF81383">
    <property type="entry name" value="F-box domain"/>
    <property type="match status" value="1"/>
</dbReference>
<dbReference type="InterPro" id="IPR036047">
    <property type="entry name" value="F-box-like_dom_sf"/>
</dbReference>
<sequence length="433" mass="49509">MSCFVTLSVPLTFDYHVDGIGGRARLPPEIFDQVVDHLEDSPTDLKSCSLVCRDWVPRSRFHLFRSLSLPIEEVDLASFVTTPYPYIDQSILDIFNSSSALGRYVQKLTLDFRYSSQLVSTSEPWIIELSRGLIQLKQLTLFMFPIYDLSTNMRRLLPDLLASNPGLEKITIDSCIFEDAQSFWSFLQDAAQLENLNHLSLIGIILRKIPTEREVDRIIGRHALPQRHSKLQTLELGQMSVFLLLQYMFINPNALFDLTDLRRIRIRDIGALFFYGDLWPVVGSSITHLDFEVGKYVKDEYVRPQFLQLTTLTHLTLSVAASRFQLLNLLTVLSHVPSIPSLRSLTIIWPQLHSTWEIFSDRLACEALDGLLASIKGLKEIVLELRCHSPKQAPFGDGYERKMLPITAKTGVLEVKVMEIRGYTMYGEPRFAR</sequence>
<dbReference type="InterPro" id="IPR032675">
    <property type="entry name" value="LRR_dom_sf"/>
</dbReference>
<organism evidence="1 2">
    <name type="scientific">Paramarasmius palmivorus</name>
    <dbReference type="NCBI Taxonomy" id="297713"/>
    <lineage>
        <taxon>Eukaryota</taxon>
        <taxon>Fungi</taxon>
        <taxon>Dikarya</taxon>
        <taxon>Basidiomycota</taxon>
        <taxon>Agaricomycotina</taxon>
        <taxon>Agaricomycetes</taxon>
        <taxon>Agaricomycetidae</taxon>
        <taxon>Agaricales</taxon>
        <taxon>Marasmiineae</taxon>
        <taxon>Marasmiaceae</taxon>
        <taxon>Paramarasmius</taxon>
    </lineage>
</organism>
<evidence type="ECO:0000313" key="2">
    <source>
        <dbReference type="Proteomes" id="UP001383192"/>
    </source>
</evidence>
<proteinExistence type="predicted"/>
<evidence type="ECO:0000313" key="1">
    <source>
        <dbReference type="EMBL" id="KAK7016731.1"/>
    </source>
</evidence>
<evidence type="ECO:0008006" key="3">
    <source>
        <dbReference type="Google" id="ProtNLM"/>
    </source>
</evidence>
<keyword evidence="2" id="KW-1185">Reference proteome</keyword>
<protein>
    <recommendedName>
        <fullName evidence="3">F-box domain-containing protein</fullName>
    </recommendedName>
</protein>
<dbReference type="AlphaFoldDB" id="A0AAW0AU94"/>
<dbReference type="Gene3D" id="3.80.10.10">
    <property type="entry name" value="Ribonuclease Inhibitor"/>
    <property type="match status" value="1"/>
</dbReference>
<comment type="caution">
    <text evidence="1">The sequence shown here is derived from an EMBL/GenBank/DDBJ whole genome shotgun (WGS) entry which is preliminary data.</text>
</comment>
<dbReference type="SUPFAM" id="SSF52047">
    <property type="entry name" value="RNI-like"/>
    <property type="match status" value="1"/>
</dbReference>